<dbReference type="OrthoDB" id="3034917at2"/>
<dbReference type="InterPro" id="IPR025373">
    <property type="entry name" value="DUF4363"/>
</dbReference>
<proteinExistence type="predicted"/>
<dbReference type="AlphaFoldDB" id="A0A9N7PJI2"/>
<organism evidence="1 3">
    <name type="scientific">Clostridium septicum</name>
    <dbReference type="NCBI Taxonomy" id="1504"/>
    <lineage>
        <taxon>Bacteria</taxon>
        <taxon>Bacillati</taxon>
        <taxon>Bacillota</taxon>
        <taxon>Clostridia</taxon>
        <taxon>Eubacteriales</taxon>
        <taxon>Clostridiaceae</taxon>
        <taxon>Clostridium</taxon>
    </lineage>
</organism>
<dbReference type="RefSeq" id="WP_066677603.1">
    <property type="nucleotide sequence ID" value="NZ_CABMIZ010000029.1"/>
</dbReference>
<dbReference type="KEGG" id="csep:CP523_10815"/>
<accession>A0A9N7PJI2</accession>
<reference evidence="2" key="2">
    <citation type="submission" date="2022-06" db="EMBL/GenBank/DDBJ databases">
        <authorList>
            <person name="Holder M.E."/>
            <person name="Ajami N.J."/>
            <person name="Petrosino J.F."/>
        </authorList>
    </citation>
    <scope>NUCLEOTIDE SEQUENCE</scope>
    <source>
        <strain evidence="2">RMA 8861</strain>
    </source>
</reference>
<dbReference type="Proteomes" id="UP000280586">
    <property type="component" value="Chromosome"/>
</dbReference>
<dbReference type="Proteomes" id="UP001055437">
    <property type="component" value="Chromosome"/>
</dbReference>
<gene>
    <name evidence="1" type="ORF">CP523_10815</name>
    <name evidence="2" type="ORF">NH397_03160</name>
</gene>
<reference evidence="1 3" key="1">
    <citation type="submission" date="2017-09" db="EMBL/GenBank/DDBJ databases">
        <authorList>
            <person name="Thomas P."/>
            <person name="Seyboldt C."/>
        </authorList>
    </citation>
    <scope>NUCLEOTIDE SEQUENCE [LARGE SCALE GENOMIC DNA]</scope>
    <source>
        <strain evidence="1 3">DSM 7534</strain>
    </source>
</reference>
<dbReference type="EMBL" id="CP023671">
    <property type="protein sequence ID" value="AYE34856.1"/>
    <property type="molecule type" value="Genomic_DNA"/>
</dbReference>
<protein>
    <submittedName>
        <fullName evidence="1">DUF4363 domain-containing protein</fullName>
    </submittedName>
    <submittedName>
        <fullName evidence="2">DUF4363 family protein</fullName>
    </submittedName>
</protein>
<keyword evidence="4" id="KW-1185">Reference proteome</keyword>
<evidence type="ECO:0000313" key="3">
    <source>
        <dbReference type="Proteomes" id="UP000280586"/>
    </source>
</evidence>
<evidence type="ECO:0000313" key="2">
    <source>
        <dbReference type="EMBL" id="USS01450.1"/>
    </source>
</evidence>
<evidence type="ECO:0000313" key="1">
    <source>
        <dbReference type="EMBL" id="AYE34856.1"/>
    </source>
</evidence>
<name>A0A9N7PJI2_CLOSE</name>
<dbReference type="Pfam" id="PF14276">
    <property type="entry name" value="DUF4363"/>
    <property type="match status" value="1"/>
</dbReference>
<evidence type="ECO:0000313" key="4">
    <source>
        <dbReference type="Proteomes" id="UP001055437"/>
    </source>
</evidence>
<sequence length="126" mass="14460">MKNTIISIMLFLLLIGALFYLDTDFISLCDEIIIKCEKIEDSLDNNDKSFAYDQAVELLGLIKEKSTIPAIYLNHVDYDTLMNESLKLSLYIKGNDRAESLSSVHLLRYSAEHLKDLQKPNFKNLL</sequence>
<dbReference type="GeneID" id="303561174"/>
<dbReference type="EMBL" id="CP099799">
    <property type="protein sequence ID" value="USS01450.1"/>
    <property type="molecule type" value="Genomic_DNA"/>
</dbReference>